<gene>
    <name evidence="3" type="ORF">WN50_06150</name>
    <name evidence="4" type="ORF">WN50_38505</name>
</gene>
<dbReference type="InterPro" id="IPR007111">
    <property type="entry name" value="NACHT_NTPase"/>
</dbReference>
<dbReference type="SUPFAM" id="SSF52540">
    <property type="entry name" value="P-loop containing nucleoside triphosphate hydrolases"/>
    <property type="match status" value="2"/>
</dbReference>
<evidence type="ECO:0000259" key="2">
    <source>
        <dbReference type="Pfam" id="PF05729"/>
    </source>
</evidence>
<evidence type="ECO:0000313" key="4">
    <source>
        <dbReference type="EMBL" id="KMW70022.1"/>
    </source>
</evidence>
<dbReference type="AlphaFoldDB" id="A0A0F5YJK5"/>
<dbReference type="EMBL" id="LATL02000235">
    <property type="protein sequence ID" value="KKD38958.1"/>
    <property type="molecule type" value="Genomic_DNA"/>
</dbReference>
<dbReference type="EMBL" id="LATL02000290">
    <property type="protein sequence ID" value="KMW70022.1"/>
    <property type="molecule type" value="Genomic_DNA"/>
</dbReference>
<sequence>MLRFNSNRLPHQKRYQLLQHVKNEVKQYRLQSPHRAVLTHLAQETPPLKMRRIWDIEAKVGNRPSFRLSPECGIIPVFDRIGGKLLILGGTGAGKTTTLIGLTKVLVKRALRDQGEPIPILLNLASWTDSEQSIDSWMIDQLNIKYDIPTDLAKDWLEKLQILPLLDGFDEVKKNQHNSCILKLNEFLSSQICPLHLVVCSSVEAYHNCEAVLQLNGAILLRPLTKKQIRTYLMNARSRELWNNIEKDENLLKLAKKPLLLSMMTLAYEEILISSWKRLGTLEEQRQYLFNAYIRTQIAPHRKPSTSRKNWEEQNLEKVRQGLEWLAKRLEEENQSEFSIQEISPSWLQDSQQENQYKIGVKFVSGLIWWGIIALIALGVILSSILLVFGGIILGCIWAFIYRKLAISDWIEQFILRGFLSYKGYLPWKTKQFLNVATKRLLLQKVGDRYRFIHRLLQHHFSQL</sequence>
<dbReference type="Proteomes" id="UP000033607">
    <property type="component" value="Unassembled WGS sequence"/>
</dbReference>
<evidence type="ECO:0000313" key="5">
    <source>
        <dbReference type="Proteomes" id="UP000033607"/>
    </source>
</evidence>
<keyword evidence="1" id="KW-0472">Membrane</keyword>
<keyword evidence="1" id="KW-1133">Transmembrane helix</keyword>
<reference evidence="3 5" key="1">
    <citation type="submission" date="2015-06" db="EMBL/GenBank/DDBJ databases">
        <title>Draft genome assembly of filamentous brackish cyanobacterium Limnoraphis robusta strain CS-951.</title>
        <authorList>
            <person name="Willis A."/>
            <person name="Parks M."/>
            <person name="Burford M.A."/>
        </authorList>
    </citation>
    <scope>NUCLEOTIDE SEQUENCE [LARGE SCALE GENOMIC DNA]</scope>
    <source>
        <strain evidence="3 5">CS-951</strain>
    </source>
</reference>
<feature type="domain" description="NACHT" evidence="2">
    <location>
        <begin position="86"/>
        <end position="235"/>
    </location>
</feature>
<protein>
    <recommendedName>
        <fullName evidence="2">NACHT domain-containing protein</fullName>
    </recommendedName>
</protein>
<proteinExistence type="predicted"/>
<dbReference type="InterPro" id="IPR027417">
    <property type="entry name" value="P-loop_NTPase"/>
</dbReference>
<evidence type="ECO:0000313" key="3">
    <source>
        <dbReference type="EMBL" id="KKD38958.1"/>
    </source>
</evidence>
<dbReference type="Pfam" id="PF05729">
    <property type="entry name" value="NACHT"/>
    <property type="match status" value="1"/>
</dbReference>
<accession>A0A0F5YJK5</accession>
<organism evidence="3 5">
    <name type="scientific">Limnoraphis robusta CS-951</name>
    <dbReference type="NCBI Taxonomy" id="1637645"/>
    <lineage>
        <taxon>Bacteria</taxon>
        <taxon>Bacillati</taxon>
        <taxon>Cyanobacteriota</taxon>
        <taxon>Cyanophyceae</taxon>
        <taxon>Oscillatoriophycideae</taxon>
        <taxon>Oscillatoriales</taxon>
        <taxon>Sirenicapillariaceae</taxon>
        <taxon>Limnoraphis</taxon>
    </lineage>
</organism>
<dbReference type="PATRIC" id="fig|1637645.4.peg.4671"/>
<dbReference type="OrthoDB" id="419058at2"/>
<dbReference type="RefSeq" id="WP_046277632.1">
    <property type="nucleotide sequence ID" value="NZ_LATL02000235.1"/>
</dbReference>
<feature type="transmembrane region" description="Helical" evidence="1">
    <location>
        <begin position="368"/>
        <end position="401"/>
    </location>
</feature>
<name>A0A0F5YJK5_9CYAN</name>
<keyword evidence="1" id="KW-0812">Transmembrane</keyword>
<evidence type="ECO:0000256" key="1">
    <source>
        <dbReference type="SAM" id="Phobius"/>
    </source>
</evidence>
<comment type="caution">
    <text evidence="3">The sequence shown here is derived from an EMBL/GenBank/DDBJ whole genome shotgun (WGS) entry which is preliminary data.</text>
</comment>
<dbReference type="Gene3D" id="3.40.50.300">
    <property type="entry name" value="P-loop containing nucleotide triphosphate hydrolases"/>
    <property type="match status" value="1"/>
</dbReference>